<dbReference type="InterPro" id="IPR011051">
    <property type="entry name" value="RmlC_Cupin_sf"/>
</dbReference>
<sequence>MASDVKIKARQFARHLATLAMSRSEVSDFARGVVLGASTALALVEVIHRIERRGWGGGVTKLLAKIMGASIASSAREDARGEKESMIARLGLIPHPEGGFFVETYRTGCAPMTSRGKTAFDRETKREDGCATSRRTDDEDRGTRNHMTSIYYMLTRESDHQWWALNESDHVHYHHAGGAVTYHLARSDGTYERRVLGRDVEAGQTPQLVVKGGTFKAAVLEPGTEYAIIGEAVSPGFDFRDFRFVTAGELAVRNAACFDDSSHLIKPAPEDTFDHYYTGATPPQHYFTPERAEES</sequence>
<name>A0A090MBR6_OSTTA</name>
<dbReference type="Proteomes" id="UP000009170">
    <property type="component" value="Unassembled WGS sequence"/>
</dbReference>
<dbReference type="GeneID" id="9832684"/>
<dbReference type="PANTHER" id="PTHR33387">
    <property type="entry name" value="RMLC-LIKE JELLY ROLL FOLD PROTEIN"/>
    <property type="match status" value="1"/>
</dbReference>
<proteinExistence type="predicted"/>
<feature type="compositionally biased region" description="Basic and acidic residues" evidence="1">
    <location>
        <begin position="118"/>
        <end position="142"/>
    </location>
</feature>
<dbReference type="Pfam" id="PF06172">
    <property type="entry name" value="Cupin_5"/>
    <property type="match status" value="1"/>
</dbReference>
<evidence type="ECO:0000256" key="1">
    <source>
        <dbReference type="SAM" id="MobiDB-lite"/>
    </source>
</evidence>
<protein>
    <submittedName>
        <fullName evidence="3">RmlC-like jelly roll fold</fullName>
    </submittedName>
</protein>
<dbReference type="CDD" id="cd06121">
    <property type="entry name" value="cupin_YML079wp"/>
    <property type="match status" value="1"/>
</dbReference>
<evidence type="ECO:0000313" key="3">
    <source>
        <dbReference type="EMBL" id="CEG01024.1"/>
    </source>
</evidence>
<feature type="domain" description="DUF985" evidence="2">
    <location>
        <begin position="85"/>
        <end position="244"/>
    </location>
</feature>
<dbReference type="RefSeq" id="XP_003075019.2">
    <property type="nucleotide sequence ID" value="XM_003074971.2"/>
</dbReference>
<comment type="caution">
    <text evidence="3">The sequence shown here is derived from an EMBL/GenBank/DDBJ whole genome shotgun (WGS) entry which is preliminary data.</text>
</comment>
<dbReference type="InterPro" id="IPR014710">
    <property type="entry name" value="RmlC-like_jellyroll"/>
</dbReference>
<dbReference type="KEGG" id="ota:OT_ostta02g02150"/>
<dbReference type="OrthoDB" id="6614653at2759"/>
<reference evidence="3 4" key="2">
    <citation type="journal article" date="2014" name="BMC Genomics">
        <title>An improved genome of the model marine alga Ostreococcus tauri unfolds by assessing Illumina de novo assemblies.</title>
        <authorList>
            <person name="Blanc-Mathieu R."/>
            <person name="Verhelst B."/>
            <person name="Derelle E."/>
            <person name="Rombauts S."/>
            <person name="Bouget F.Y."/>
            <person name="Carre I."/>
            <person name="Chateau A."/>
            <person name="Eyre-Walker A."/>
            <person name="Grimsley N."/>
            <person name="Moreau H."/>
            <person name="Piegu B."/>
            <person name="Rivals E."/>
            <person name="Schackwitz W."/>
            <person name="Van de Peer Y."/>
            <person name="Piganeau G."/>
        </authorList>
    </citation>
    <scope>NUCLEOTIDE SEQUENCE [LARGE SCALE GENOMIC DNA]</scope>
    <source>
        <strain evidence="4">OTTH 0595 / CCAP 157/2 / RCC745</strain>
    </source>
</reference>
<dbReference type="InterPro" id="IPR009327">
    <property type="entry name" value="Cupin_DUF985"/>
</dbReference>
<dbReference type="SUPFAM" id="SSF51182">
    <property type="entry name" value="RmlC-like cupins"/>
    <property type="match status" value="1"/>
</dbReference>
<gene>
    <name evidence="3" type="ORF">OT_ostta02g02150</name>
</gene>
<dbReference type="PANTHER" id="PTHR33387:SF3">
    <property type="entry name" value="DUF985 DOMAIN-CONTAINING PROTEIN"/>
    <property type="match status" value="1"/>
</dbReference>
<evidence type="ECO:0000259" key="2">
    <source>
        <dbReference type="Pfam" id="PF06172"/>
    </source>
</evidence>
<dbReference type="FunCoup" id="A0A090MBR6">
    <property type="interactions" value="314"/>
</dbReference>
<accession>A0A090MBR6</accession>
<evidence type="ECO:0000313" key="4">
    <source>
        <dbReference type="Proteomes" id="UP000009170"/>
    </source>
</evidence>
<reference evidence="4" key="1">
    <citation type="journal article" date="2006" name="Proc. Natl. Acad. Sci. U.S.A.">
        <title>Genome analysis of the smallest free-living eukaryote Ostreococcus tauri unveils many unique features.</title>
        <authorList>
            <person name="Derelle E."/>
            <person name="Ferraz C."/>
            <person name="Rombauts S."/>
            <person name="Rouze P."/>
            <person name="Worden A.Z."/>
            <person name="Robbens S."/>
            <person name="Partensky F."/>
            <person name="Degroeve S."/>
            <person name="Echeynie S."/>
            <person name="Cooke R."/>
            <person name="Saeys Y."/>
            <person name="Wuyts J."/>
            <person name="Jabbari K."/>
            <person name="Bowler C."/>
            <person name="Panaud O."/>
            <person name="Piegu B."/>
            <person name="Ball S.G."/>
            <person name="Ral J.-P."/>
            <person name="Bouget F.-Y."/>
            <person name="Piganeau G."/>
            <person name="De Baets B."/>
            <person name="Picard A."/>
            <person name="Delseny M."/>
            <person name="Demaille J."/>
            <person name="Van de Peer Y."/>
            <person name="Moreau H."/>
        </authorList>
    </citation>
    <scope>NUCLEOTIDE SEQUENCE [LARGE SCALE GENOMIC DNA]</scope>
    <source>
        <strain evidence="4">OTTH 0595 / CCAP 157/2 / RCC745</strain>
    </source>
</reference>
<dbReference type="InterPro" id="IPR039935">
    <property type="entry name" value="YML079W-like"/>
</dbReference>
<dbReference type="Gene3D" id="2.60.120.10">
    <property type="entry name" value="Jelly Rolls"/>
    <property type="match status" value="1"/>
</dbReference>
<keyword evidence="4" id="KW-1185">Reference proteome</keyword>
<dbReference type="EMBL" id="CAID01000002">
    <property type="protein sequence ID" value="CEG01024.1"/>
    <property type="molecule type" value="Genomic_DNA"/>
</dbReference>
<dbReference type="InParanoid" id="A0A090MBR6"/>
<feature type="region of interest" description="Disordered" evidence="1">
    <location>
        <begin position="116"/>
        <end position="142"/>
    </location>
</feature>
<organism evidence="3 4">
    <name type="scientific">Ostreococcus tauri</name>
    <name type="common">Marine green alga</name>
    <dbReference type="NCBI Taxonomy" id="70448"/>
    <lineage>
        <taxon>Eukaryota</taxon>
        <taxon>Viridiplantae</taxon>
        <taxon>Chlorophyta</taxon>
        <taxon>Mamiellophyceae</taxon>
        <taxon>Mamiellales</taxon>
        <taxon>Bathycoccaceae</taxon>
        <taxon>Ostreococcus</taxon>
    </lineage>
</organism>
<dbReference type="AlphaFoldDB" id="A0A090MBR6"/>